<gene>
    <name evidence="2" type="ORF">CCMP2556_LOCUS8902</name>
</gene>
<evidence type="ECO:0000256" key="1">
    <source>
        <dbReference type="PROSITE-ProRule" id="PRU00708"/>
    </source>
</evidence>
<accession>A0ABP0IZT7</accession>
<evidence type="ECO:0008006" key="4">
    <source>
        <dbReference type="Google" id="ProtNLM"/>
    </source>
</evidence>
<evidence type="ECO:0000313" key="2">
    <source>
        <dbReference type="EMBL" id="CAK9007579.1"/>
    </source>
</evidence>
<reference evidence="2 3" key="1">
    <citation type="submission" date="2024-02" db="EMBL/GenBank/DDBJ databases">
        <authorList>
            <person name="Chen Y."/>
            <person name="Shah S."/>
            <person name="Dougan E. K."/>
            <person name="Thang M."/>
            <person name="Chan C."/>
        </authorList>
    </citation>
    <scope>NUCLEOTIDE SEQUENCE [LARGE SCALE GENOMIC DNA]</scope>
</reference>
<organism evidence="2 3">
    <name type="scientific">Durusdinium trenchii</name>
    <dbReference type="NCBI Taxonomy" id="1381693"/>
    <lineage>
        <taxon>Eukaryota</taxon>
        <taxon>Sar</taxon>
        <taxon>Alveolata</taxon>
        <taxon>Dinophyceae</taxon>
        <taxon>Suessiales</taxon>
        <taxon>Symbiodiniaceae</taxon>
        <taxon>Durusdinium</taxon>
    </lineage>
</organism>
<comment type="caution">
    <text evidence="2">The sequence shown here is derived from an EMBL/GenBank/DDBJ whole genome shotgun (WGS) entry which is preliminary data.</text>
</comment>
<name>A0ABP0IZT7_9DINO</name>
<dbReference type="EMBL" id="CAXAMN010004080">
    <property type="protein sequence ID" value="CAK9007579.1"/>
    <property type="molecule type" value="Genomic_DNA"/>
</dbReference>
<dbReference type="Proteomes" id="UP001642484">
    <property type="component" value="Unassembled WGS sequence"/>
</dbReference>
<protein>
    <recommendedName>
        <fullName evidence="4">Pentatricopeptide repeat-containing protein</fullName>
    </recommendedName>
</protein>
<dbReference type="InterPro" id="IPR002885">
    <property type="entry name" value="PPR_rpt"/>
</dbReference>
<dbReference type="PROSITE" id="PS51375">
    <property type="entry name" value="PPR"/>
    <property type="match status" value="1"/>
</dbReference>
<dbReference type="Gene3D" id="1.25.40.10">
    <property type="entry name" value="Tetratricopeptide repeat domain"/>
    <property type="match status" value="1"/>
</dbReference>
<keyword evidence="3" id="KW-1185">Reference proteome</keyword>
<feature type="repeat" description="PPR" evidence="1">
    <location>
        <begin position="50"/>
        <end position="84"/>
    </location>
</feature>
<dbReference type="InterPro" id="IPR011990">
    <property type="entry name" value="TPR-like_helical_dom_sf"/>
</dbReference>
<proteinExistence type="predicted"/>
<evidence type="ECO:0000313" key="3">
    <source>
        <dbReference type="Proteomes" id="UP001642484"/>
    </source>
</evidence>
<sequence>MAIPPLSVVEELRGQPRRTNSWLRQMPHAVLASEAQEILAALSDATVEVNAFHFSTAMSACDRSGLWQHGLEVLKEMKDMRMQPNLVCWNGAMAASEHASAWATTLQLLVGLKAEGLTADEISINTALCACRRK</sequence>